<keyword evidence="3 5" id="KW-0378">Hydrolase</keyword>
<comment type="function">
    <text evidence="5">Small GTPase required for proper nuclear import of RNA polymerase II and III (RNAPII and RNAPIII). May act at an RNAP assembly step prior to nuclear import.</text>
</comment>
<keyword evidence="7" id="KW-1185">Reference proteome</keyword>
<dbReference type="Gene3D" id="3.40.50.300">
    <property type="entry name" value="P-loop containing nucleotide triphosphate hydrolases"/>
    <property type="match status" value="1"/>
</dbReference>
<dbReference type="OMA" id="LYTHMTV"/>
<dbReference type="PANTHER" id="PTHR21231">
    <property type="entry name" value="XPA-BINDING PROTEIN 1-RELATED"/>
    <property type="match status" value="1"/>
</dbReference>
<dbReference type="STRING" id="2769.R7QN85"/>
<dbReference type="RefSeq" id="XP_005710256.1">
    <property type="nucleotide sequence ID" value="XM_005710199.1"/>
</dbReference>
<dbReference type="GO" id="GO:0005525">
    <property type="term" value="F:GTP binding"/>
    <property type="evidence" value="ECO:0007669"/>
    <property type="project" value="UniProtKB-KW"/>
</dbReference>
<keyword evidence="2 5" id="KW-0547">Nucleotide-binding</keyword>
<dbReference type="SUPFAM" id="SSF52540">
    <property type="entry name" value="P-loop containing nucleoside triphosphate hydrolases"/>
    <property type="match status" value="1"/>
</dbReference>
<evidence type="ECO:0000313" key="7">
    <source>
        <dbReference type="Proteomes" id="UP000012073"/>
    </source>
</evidence>
<protein>
    <recommendedName>
        <fullName evidence="5">GPN-loop GTPase 3</fullName>
    </recommendedName>
</protein>
<proteinExistence type="inferred from homology"/>
<dbReference type="GO" id="GO:0003924">
    <property type="term" value="F:GTPase activity"/>
    <property type="evidence" value="ECO:0007669"/>
    <property type="project" value="TreeGrafter"/>
</dbReference>
<evidence type="ECO:0000313" key="6">
    <source>
        <dbReference type="EMBL" id="CDF39962.1"/>
    </source>
</evidence>
<dbReference type="EMBL" id="HG002094">
    <property type="protein sequence ID" value="CDF39962.1"/>
    <property type="molecule type" value="Genomic_DNA"/>
</dbReference>
<accession>R7QN85</accession>
<comment type="subunit">
    <text evidence="5">Binds to RNA polymerase II (RNAPII).</text>
</comment>
<dbReference type="PhylomeDB" id="R7QN85"/>
<gene>
    <name evidence="6" type="ORF">CHC_T00006919001</name>
</gene>
<dbReference type="InterPro" id="IPR004130">
    <property type="entry name" value="Gpn"/>
</dbReference>
<keyword evidence="4 5" id="KW-0342">GTP-binding</keyword>
<dbReference type="Gramene" id="CDF39962">
    <property type="protein sequence ID" value="CDF39962"/>
    <property type="gene ID" value="CHC_T00006919001"/>
</dbReference>
<evidence type="ECO:0000256" key="5">
    <source>
        <dbReference type="RuleBase" id="RU365059"/>
    </source>
</evidence>
<evidence type="ECO:0000256" key="3">
    <source>
        <dbReference type="ARBA" id="ARBA00022801"/>
    </source>
</evidence>
<organism evidence="6 7">
    <name type="scientific">Chondrus crispus</name>
    <name type="common">Carrageen Irish moss</name>
    <name type="synonym">Polymorpha crispa</name>
    <dbReference type="NCBI Taxonomy" id="2769"/>
    <lineage>
        <taxon>Eukaryota</taxon>
        <taxon>Rhodophyta</taxon>
        <taxon>Florideophyceae</taxon>
        <taxon>Rhodymeniophycidae</taxon>
        <taxon>Gigartinales</taxon>
        <taxon>Gigartinaceae</taxon>
        <taxon>Chondrus</taxon>
    </lineage>
</organism>
<dbReference type="InterPro" id="IPR027417">
    <property type="entry name" value="P-loop_NTPase"/>
</dbReference>
<dbReference type="KEGG" id="ccp:CHC_T00006919001"/>
<dbReference type="GeneID" id="17317968"/>
<comment type="similarity">
    <text evidence="1 5">Belongs to the GPN-loop GTPase family.</text>
</comment>
<sequence>MTIDIRELISVADVGEELELGPNGALVYCMEFLLKNIGWLEDKLDAFIDNDYVVFDLPGQIELYTHFPFMKDLLSYLHRWDFRVQALYLLDSQFMTDGAKFFGGCITALSAMIQLEIPHINVMSKMDLARGVDKRQLDEYMYPDIDNLIQELSLHTGPKYLRLNSAMGALLEEFSMVSFVPLDASDDDSIADLLLMVDLALQYEDEIDFTNEIPDAIDGEDD</sequence>
<dbReference type="Proteomes" id="UP000012073">
    <property type="component" value="Unassembled WGS sequence"/>
</dbReference>
<evidence type="ECO:0000256" key="2">
    <source>
        <dbReference type="ARBA" id="ARBA00022741"/>
    </source>
</evidence>
<dbReference type="Pfam" id="PF03029">
    <property type="entry name" value="ATP_bind_1"/>
    <property type="match status" value="1"/>
</dbReference>
<dbReference type="PANTHER" id="PTHR21231:SF7">
    <property type="entry name" value="GPN-LOOP GTPASE 3"/>
    <property type="match status" value="1"/>
</dbReference>
<evidence type="ECO:0000256" key="4">
    <source>
        <dbReference type="ARBA" id="ARBA00023134"/>
    </source>
</evidence>
<name>R7QN85_CHOCR</name>
<dbReference type="OrthoDB" id="5839at2759"/>
<reference evidence="7" key="1">
    <citation type="journal article" date="2013" name="Proc. Natl. Acad. Sci. U.S.A.">
        <title>Genome structure and metabolic features in the red seaweed Chondrus crispus shed light on evolution of the Archaeplastida.</title>
        <authorList>
            <person name="Collen J."/>
            <person name="Porcel B."/>
            <person name="Carre W."/>
            <person name="Ball S.G."/>
            <person name="Chaparro C."/>
            <person name="Tonon T."/>
            <person name="Barbeyron T."/>
            <person name="Michel G."/>
            <person name="Noel B."/>
            <person name="Valentin K."/>
            <person name="Elias M."/>
            <person name="Artiguenave F."/>
            <person name="Arun A."/>
            <person name="Aury J.M."/>
            <person name="Barbosa-Neto J.F."/>
            <person name="Bothwell J.H."/>
            <person name="Bouget F.Y."/>
            <person name="Brillet L."/>
            <person name="Cabello-Hurtado F."/>
            <person name="Capella-Gutierrez S."/>
            <person name="Charrier B."/>
            <person name="Cladiere L."/>
            <person name="Cock J.M."/>
            <person name="Coelho S.M."/>
            <person name="Colleoni C."/>
            <person name="Czjzek M."/>
            <person name="Da Silva C."/>
            <person name="Delage L."/>
            <person name="Denoeud F."/>
            <person name="Deschamps P."/>
            <person name="Dittami S.M."/>
            <person name="Gabaldon T."/>
            <person name="Gachon C.M."/>
            <person name="Groisillier A."/>
            <person name="Herve C."/>
            <person name="Jabbari K."/>
            <person name="Katinka M."/>
            <person name="Kloareg B."/>
            <person name="Kowalczyk N."/>
            <person name="Labadie K."/>
            <person name="Leblanc C."/>
            <person name="Lopez P.J."/>
            <person name="McLachlan D.H."/>
            <person name="Meslet-Cladiere L."/>
            <person name="Moustafa A."/>
            <person name="Nehr Z."/>
            <person name="Nyvall Collen P."/>
            <person name="Panaud O."/>
            <person name="Partensky F."/>
            <person name="Poulain J."/>
            <person name="Rensing S.A."/>
            <person name="Rousvoal S."/>
            <person name="Samson G."/>
            <person name="Symeonidi A."/>
            <person name="Weissenbach J."/>
            <person name="Zambounis A."/>
            <person name="Wincker P."/>
            <person name="Boyen C."/>
        </authorList>
    </citation>
    <scope>NUCLEOTIDE SEQUENCE [LARGE SCALE GENOMIC DNA]</scope>
    <source>
        <strain evidence="7">cv. Stackhouse</strain>
    </source>
</reference>
<dbReference type="AlphaFoldDB" id="R7QN85"/>
<evidence type="ECO:0000256" key="1">
    <source>
        <dbReference type="ARBA" id="ARBA00005290"/>
    </source>
</evidence>